<evidence type="ECO:0008006" key="5">
    <source>
        <dbReference type="Google" id="ProtNLM"/>
    </source>
</evidence>
<dbReference type="RefSeq" id="WP_224863843.1">
    <property type="nucleotide sequence ID" value="NZ_JAYJJS010000005.1"/>
</dbReference>
<feature type="transmembrane region" description="Helical" evidence="2">
    <location>
        <begin position="36"/>
        <end position="58"/>
    </location>
</feature>
<evidence type="ECO:0000313" key="4">
    <source>
        <dbReference type="Proteomes" id="UP001299046"/>
    </source>
</evidence>
<dbReference type="EMBL" id="JAYJJT010000008">
    <property type="protein sequence ID" value="MEB3049872.1"/>
    <property type="molecule type" value="Genomic_DNA"/>
</dbReference>
<evidence type="ECO:0000256" key="1">
    <source>
        <dbReference type="SAM" id="MobiDB-lite"/>
    </source>
</evidence>
<keyword evidence="4" id="KW-1185">Reference proteome</keyword>
<keyword evidence="2" id="KW-1133">Transmembrane helix</keyword>
<organism evidence="3 4">
    <name type="scientific">[Mycobacterium] zoologicum</name>
    <dbReference type="NCBI Taxonomy" id="2872311"/>
    <lineage>
        <taxon>Bacteria</taxon>
        <taxon>Bacillati</taxon>
        <taxon>Actinomycetota</taxon>
        <taxon>Actinomycetes</taxon>
        <taxon>Mycobacteriales</taxon>
        <taxon>Mycobacteriaceae</taxon>
        <taxon>Mycolicibacter</taxon>
    </lineage>
</organism>
<feature type="region of interest" description="Disordered" evidence="1">
    <location>
        <begin position="1"/>
        <end position="20"/>
    </location>
</feature>
<reference evidence="3 4" key="1">
    <citation type="submission" date="2023-12" db="EMBL/GenBank/DDBJ databases">
        <title>Description of new species of Mycobacterium terrae complex isolated from sewage at the Sao Paulo Zoological Park Foundation in Brazil.</title>
        <authorList>
            <person name="Romagnoli C.L."/>
            <person name="Conceicao E.C."/>
            <person name="Machado E."/>
            <person name="Barreto L.B.P.F."/>
            <person name="Sharma A."/>
            <person name="Silva N.M."/>
            <person name="Marques L.E."/>
            <person name="Juliana M.A."/>
            <person name="Lourenco M.C.S."/>
            <person name="Digiampietri L.A."/>
            <person name="Suffys P.N."/>
            <person name="Viana-Niero C."/>
        </authorList>
    </citation>
    <scope>NUCLEOTIDE SEQUENCE [LARGE SCALE GENOMIC DNA]</scope>
    <source>
        <strain evidence="3 4">MYC123</strain>
    </source>
</reference>
<feature type="compositionally biased region" description="Polar residues" evidence="1">
    <location>
        <begin position="1"/>
        <end position="14"/>
    </location>
</feature>
<evidence type="ECO:0000256" key="2">
    <source>
        <dbReference type="SAM" id="Phobius"/>
    </source>
</evidence>
<keyword evidence="2" id="KW-0472">Membrane</keyword>
<gene>
    <name evidence="3" type="ORF">KV112_09020</name>
</gene>
<sequence length="137" mass="14259">MSTQKRTVNQTSSRPAAATAAVDNSVRARMRPWQRIVVATVATAGGDAAFAFVAYVLVAHRYNFESLLQYIASGLAGDAAFTSGWAGVGYAALGLGMHLALSAGFVVAYAIAIAPGCAPRRPPLRSAWPTAPRFGCS</sequence>
<feature type="transmembrane region" description="Helical" evidence="2">
    <location>
        <begin position="99"/>
        <end position="118"/>
    </location>
</feature>
<accession>A0ABU5YIJ7</accession>
<dbReference type="Proteomes" id="UP001299046">
    <property type="component" value="Unassembled WGS sequence"/>
</dbReference>
<evidence type="ECO:0000313" key="3">
    <source>
        <dbReference type="EMBL" id="MEB3049872.1"/>
    </source>
</evidence>
<comment type="caution">
    <text evidence="3">The sequence shown here is derived from an EMBL/GenBank/DDBJ whole genome shotgun (WGS) entry which is preliminary data.</text>
</comment>
<keyword evidence="2" id="KW-0812">Transmembrane</keyword>
<name>A0ABU5YIJ7_9MYCO</name>
<proteinExistence type="predicted"/>
<protein>
    <recommendedName>
        <fullName evidence="5">DUF1275 domain-containing protein</fullName>
    </recommendedName>
</protein>